<dbReference type="Proteomes" id="UP001364211">
    <property type="component" value="Unassembled WGS sequence"/>
</dbReference>
<gene>
    <name evidence="2" type="ORF">WJX68_02935</name>
</gene>
<reference evidence="2 3" key="1">
    <citation type="submission" date="2024-03" db="EMBL/GenBank/DDBJ databases">
        <title>Draft genome sequence of Pseudonocardia sp. DW16-2.</title>
        <authorList>
            <person name="Duangmal K."/>
        </authorList>
    </citation>
    <scope>NUCLEOTIDE SEQUENCE [LARGE SCALE GENOMIC DNA]</scope>
    <source>
        <strain evidence="2 3">DW16-2</strain>
    </source>
</reference>
<comment type="caution">
    <text evidence="2">The sequence shown here is derived from an EMBL/GenBank/DDBJ whole genome shotgun (WGS) entry which is preliminary data.</text>
</comment>
<evidence type="ECO:0000256" key="1">
    <source>
        <dbReference type="SAM" id="MobiDB-lite"/>
    </source>
</evidence>
<feature type="compositionally biased region" description="Low complexity" evidence="1">
    <location>
        <begin position="51"/>
        <end position="62"/>
    </location>
</feature>
<evidence type="ECO:0008006" key="4">
    <source>
        <dbReference type="Google" id="ProtNLM"/>
    </source>
</evidence>
<protein>
    <recommendedName>
        <fullName evidence="4">J domain-containing protein</fullName>
    </recommendedName>
</protein>
<feature type="region of interest" description="Disordered" evidence="1">
    <location>
        <begin position="48"/>
        <end position="68"/>
    </location>
</feature>
<dbReference type="InterPro" id="IPR036869">
    <property type="entry name" value="J_dom_sf"/>
</dbReference>
<dbReference type="RefSeq" id="WP_340285996.1">
    <property type="nucleotide sequence ID" value="NZ_JBBJUP010000002.1"/>
</dbReference>
<accession>A0ABU8T1N5</accession>
<evidence type="ECO:0000313" key="3">
    <source>
        <dbReference type="Proteomes" id="UP001364211"/>
    </source>
</evidence>
<feature type="compositionally biased region" description="Gly residues" evidence="1">
    <location>
        <begin position="1"/>
        <end position="10"/>
    </location>
</feature>
<feature type="region of interest" description="Disordered" evidence="1">
    <location>
        <begin position="98"/>
        <end position="119"/>
    </location>
</feature>
<proteinExistence type="predicted"/>
<dbReference type="SUPFAM" id="SSF46565">
    <property type="entry name" value="Chaperone J-domain"/>
    <property type="match status" value="1"/>
</dbReference>
<name>A0ABU8T1N5_9PSEU</name>
<organism evidence="2 3">
    <name type="scientific">Pseudonocardia spirodelae</name>
    <dbReference type="NCBI Taxonomy" id="3133431"/>
    <lineage>
        <taxon>Bacteria</taxon>
        <taxon>Bacillati</taxon>
        <taxon>Actinomycetota</taxon>
        <taxon>Actinomycetes</taxon>
        <taxon>Pseudonocardiales</taxon>
        <taxon>Pseudonocardiaceae</taxon>
        <taxon>Pseudonocardia</taxon>
    </lineage>
</organism>
<feature type="compositionally biased region" description="Basic and acidic residues" evidence="1">
    <location>
        <begin position="99"/>
        <end position="119"/>
    </location>
</feature>
<keyword evidence="3" id="KW-1185">Reference proteome</keyword>
<dbReference type="EMBL" id="JBBJUP010000002">
    <property type="protein sequence ID" value="MEJ8277876.1"/>
    <property type="molecule type" value="Genomic_DNA"/>
</dbReference>
<sequence length="119" mass="13086">MDGPGSGGHAGLTPEQRSAYRAFVRTHHPDRGGDPEVFRAGLARFRALSEGRPAGPAPGRAPTADDRRYDAPIEIVPDLPLPTRVLVALIRTIRRRTHPRVDRPGWFDPRSPRPGEDTP</sequence>
<feature type="region of interest" description="Disordered" evidence="1">
    <location>
        <begin position="1"/>
        <end position="20"/>
    </location>
</feature>
<evidence type="ECO:0000313" key="2">
    <source>
        <dbReference type="EMBL" id="MEJ8277876.1"/>
    </source>
</evidence>